<evidence type="ECO:0000256" key="3">
    <source>
        <dbReference type="ARBA" id="ARBA00022475"/>
    </source>
</evidence>
<feature type="transmembrane region" description="Helical" evidence="7">
    <location>
        <begin position="307"/>
        <end position="328"/>
    </location>
</feature>
<sequence length="372" mass="40262">MQPPGVAPGMETTAPTRGAGARLPWPDVAKGLCILLVVLHHVTKYYAAHLPPDLVAAGTVWAAVSAGLKPVRMPLFFLISGWFAARAIHRPWGEHRRRLVGGFYLYAVWLLLYWPVYAVERTIDANRTDGPLDLLGELVWAATSMWFLYALVLYFVLARALRQLPPAVVLAAAASLSLCASWLPFEETNRVSVLFHFTYFALGAYLPRLVDRLAASPVPVRVLLPAFVLLSGVLQVLGVPRSVELVVLSLVGIPLGVRVAVRLGSGPVASLLGWLGRRTLRVYVLHMAVLAVVVHLPVPAFPAPALVVLPFAVTGAIVLACLVLHATLVRLGAGWLFEAPAWVVGRRAVPAMSVGSATALQAVRVDPLRRLW</sequence>
<evidence type="ECO:0000256" key="1">
    <source>
        <dbReference type="ARBA" id="ARBA00004651"/>
    </source>
</evidence>
<feature type="transmembrane region" description="Helical" evidence="7">
    <location>
        <begin position="282"/>
        <end position="301"/>
    </location>
</feature>
<name>A0ABP8WC39_9ACTN</name>
<feature type="transmembrane region" description="Helical" evidence="7">
    <location>
        <begin position="100"/>
        <end position="118"/>
    </location>
</feature>
<keyword evidence="10" id="KW-1185">Reference proteome</keyword>
<dbReference type="PANTHER" id="PTHR40074:SF4">
    <property type="entry name" value="INNER MEMBRANE PROTEIN YCFT"/>
    <property type="match status" value="1"/>
</dbReference>
<keyword evidence="5 7" id="KW-1133">Transmembrane helix</keyword>
<comment type="caution">
    <text evidence="9">The sequence shown here is derived from an EMBL/GenBank/DDBJ whole genome shotgun (WGS) entry which is preliminary data.</text>
</comment>
<feature type="transmembrane region" description="Helical" evidence="7">
    <location>
        <begin position="164"/>
        <end position="185"/>
    </location>
</feature>
<dbReference type="Pfam" id="PF01757">
    <property type="entry name" value="Acyl_transf_3"/>
    <property type="match status" value="1"/>
</dbReference>
<evidence type="ECO:0000313" key="10">
    <source>
        <dbReference type="Proteomes" id="UP001500621"/>
    </source>
</evidence>
<protein>
    <recommendedName>
        <fullName evidence="8">Acyltransferase 3 domain-containing protein</fullName>
    </recommendedName>
</protein>
<keyword evidence="4 7" id="KW-0812">Transmembrane</keyword>
<feature type="transmembrane region" description="Helical" evidence="7">
    <location>
        <begin position="191"/>
        <end position="210"/>
    </location>
</feature>
<reference evidence="10" key="1">
    <citation type="journal article" date="2019" name="Int. J. Syst. Evol. Microbiol.">
        <title>The Global Catalogue of Microorganisms (GCM) 10K type strain sequencing project: providing services to taxonomists for standard genome sequencing and annotation.</title>
        <authorList>
            <consortium name="The Broad Institute Genomics Platform"/>
            <consortium name="The Broad Institute Genome Sequencing Center for Infectious Disease"/>
            <person name="Wu L."/>
            <person name="Ma J."/>
        </authorList>
    </citation>
    <scope>NUCLEOTIDE SEQUENCE [LARGE SCALE GENOMIC DNA]</scope>
    <source>
        <strain evidence="10">JCM 18127</strain>
    </source>
</reference>
<feature type="transmembrane region" description="Helical" evidence="7">
    <location>
        <begin position="222"/>
        <end position="239"/>
    </location>
</feature>
<comment type="similarity">
    <text evidence="2">Belongs to the acyltransferase 3 family.</text>
</comment>
<evidence type="ECO:0000256" key="5">
    <source>
        <dbReference type="ARBA" id="ARBA00022989"/>
    </source>
</evidence>
<evidence type="ECO:0000256" key="6">
    <source>
        <dbReference type="ARBA" id="ARBA00023136"/>
    </source>
</evidence>
<dbReference type="EMBL" id="BAABIM010000002">
    <property type="protein sequence ID" value="GAA4684744.1"/>
    <property type="molecule type" value="Genomic_DNA"/>
</dbReference>
<proteinExistence type="inferred from homology"/>
<organism evidence="9 10">
    <name type="scientific">Nocardioides nanhaiensis</name>
    <dbReference type="NCBI Taxonomy" id="1476871"/>
    <lineage>
        <taxon>Bacteria</taxon>
        <taxon>Bacillati</taxon>
        <taxon>Actinomycetota</taxon>
        <taxon>Actinomycetes</taxon>
        <taxon>Propionibacteriales</taxon>
        <taxon>Nocardioidaceae</taxon>
        <taxon>Nocardioides</taxon>
    </lineage>
</organism>
<evidence type="ECO:0000256" key="7">
    <source>
        <dbReference type="SAM" id="Phobius"/>
    </source>
</evidence>
<dbReference type="InterPro" id="IPR002656">
    <property type="entry name" value="Acyl_transf_3_dom"/>
</dbReference>
<evidence type="ECO:0000256" key="4">
    <source>
        <dbReference type="ARBA" id="ARBA00022692"/>
    </source>
</evidence>
<keyword evidence="3" id="KW-1003">Cell membrane</keyword>
<feature type="transmembrane region" description="Helical" evidence="7">
    <location>
        <begin position="138"/>
        <end position="157"/>
    </location>
</feature>
<evidence type="ECO:0000259" key="8">
    <source>
        <dbReference type="Pfam" id="PF01757"/>
    </source>
</evidence>
<accession>A0ABP8WC39</accession>
<keyword evidence="6 7" id="KW-0472">Membrane</keyword>
<evidence type="ECO:0000256" key="2">
    <source>
        <dbReference type="ARBA" id="ARBA00007400"/>
    </source>
</evidence>
<gene>
    <name evidence="9" type="ORF">GCM10023226_22750</name>
</gene>
<feature type="domain" description="Acyltransferase 3" evidence="8">
    <location>
        <begin position="24"/>
        <end position="320"/>
    </location>
</feature>
<dbReference type="Proteomes" id="UP001500621">
    <property type="component" value="Unassembled WGS sequence"/>
</dbReference>
<dbReference type="PANTHER" id="PTHR40074">
    <property type="entry name" value="O-ACETYLTRANSFERASE WECH"/>
    <property type="match status" value="1"/>
</dbReference>
<comment type="subcellular location">
    <subcellularLocation>
        <location evidence="1">Cell membrane</location>
        <topology evidence="1">Multi-pass membrane protein</topology>
    </subcellularLocation>
</comment>
<evidence type="ECO:0000313" key="9">
    <source>
        <dbReference type="EMBL" id="GAA4684744.1"/>
    </source>
</evidence>